<organism evidence="2">
    <name type="scientific">Streptantibioticus silvisoli</name>
    <dbReference type="NCBI Taxonomy" id="2705255"/>
    <lineage>
        <taxon>Bacteria</taxon>
        <taxon>Bacillati</taxon>
        <taxon>Actinomycetota</taxon>
        <taxon>Actinomycetes</taxon>
        <taxon>Kitasatosporales</taxon>
        <taxon>Streptomycetaceae</taxon>
        <taxon>Streptantibioticus</taxon>
    </lineage>
</organism>
<dbReference type="Gene3D" id="3.40.50.300">
    <property type="entry name" value="P-loop containing nucleotide triphosphate hydrolases"/>
    <property type="match status" value="2"/>
</dbReference>
<evidence type="ECO:0000259" key="1">
    <source>
        <dbReference type="Pfam" id="PF01935"/>
    </source>
</evidence>
<dbReference type="AlphaFoldDB" id="A0AA90H784"/>
<accession>A0AA90H784</accession>
<dbReference type="PANTHER" id="PTHR30121">
    <property type="entry name" value="UNCHARACTERIZED PROTEIN YJGR-RELATED"/>
    <property type="match status" value="1"/>
</dbReference>
<feature type="domain" description="Helicase HerA central" evidence="1">
    <location>
        <begin position="277"/>
        <end position="382"/>
    </location>
</feature>
<proteinExistence type="predicted"/>
<keyword evidence="2" id="KW-0067">ATP-binding</keyword>
<reference evidence="2" key="1">
    <citation type="submission" date="2023-05" db="EMBL/GenBank/DDBJ databases">
        <title>Streptantibioticus silvisoli sp. nov., acidotolerant actinomycetes 1 from pine litter.</title>
        <authorList>
            <person name="Swiecimska M."/>
            <person name="Golinska P."/>
            <person name="Sangal V."/>
            <person name="Wachnowicz B."/>
            <person name="Goodfellow M."/>
        </authorList>
    </citation>
    <scope>NUCLEOTIDE SEQUENCE</scope>
    <source>
        <strain evidence="2">SL13</strain>
    </source>
</reference>
<gene>
    <name evidence="2" type="ORF">POF50_012155</name>
</gene>
<keyword evidence="2" id="KW-0547">Nucleotide-binding</keyword>
<dbReference type="GO" id="GO:0005524">
    <property type="term" value="F:ATP binding"/>
    <property type="evidence" value="ECO:0007669"/>
    <property type="project" value="UniProtKB-KW"/>
</dbReference>
<comment type="caution">
    <text evidence="2">The sequence shown here is derived from an EMBL/GenBank/DDBJ whole genome shotgun (WGS) entry which is preliminary data.</text>
</comment>
<sequence length="917" mass="98474">MVAAYHRNLASGGRPLLMSWSRTRAGGPVTVLCATTPAARTCPTTLTFPPGTRGRPLAPAEAAAELAAHRWWSPLAGTVDALLPLLNPDRTPSPAAGLLEESLLGAWQGPFAWLLLAYPVPPDELEREAARLAAAERDARARGSSPDYTVRAERLARLHRETRAARSTGMWRTHLLAGGPDPGAAAGVAGLLIAGLDLTATPYALAPLPPVDGLATALDTKADNSWSGGDQQSPFLAGSFLLSALAQVPGTEVPGVRMVERSTFDVTPEAQTVDEGVELGHVLDHDDAPTAPLPVALTTLNRHAFVCGATGAGKSQSVRTLLEALSRRNPSVPWLVIEPAKSEYARMAGRLRGHDTVLVIRPGDPDVIPACLNPLEPEPGFPLQTHIDLVRALFLAAFEAAEPFPQVLAHALTRCYREAGWDVTLSEPINPTIEPRYPTLGDLRRAALQVVEEIGYSREITDNVRGFIDVRIASLRLGTPGRFFEGGHPLDMEALLERNVVLELEDIGNDQDKAFFIGAVLLRITEHLRRRATAGPVRLHHVTVIEEAHRLLRHAEPGSPAAHAVELFAGLLAEIRAYGEGVVVAEQIPSKIIPDVIKNSAVKIVHRLPAEDDRDTVGATMNLTDEQSRHLVTLPPGRAAVFTDGMDRPLLTAMPLREDTEDATHADHVPPVQPRSVACGPLCQARPCTLREITEAGRLADDARLTLWLELLTVAHLAGEPSPKPDPDWLAGLRDRTPPRTLQCAVAHRIHTAVETRHAALALHYDPAGLAAHLVSVARGQLAGAQTACDGAETNWQAGPFRWVDICRALVTATTADRPHPDTAAWRRRGLDLPGATTAQQFRAFECHPDNRKPASEVTAGHAVPAAVDVATALLDGDPDPAVRLKNTLSFLHLTSDWPNTRLYGDVRPAAPAKGSS</sequence>
<dbReference type="SUPFAM" id="SSF52540">
    <property type="entry name" value="P-loop containing nucleoside triphosphate hydrolases"/>
    <property type="match status" value="1"/>
</dbReference>
<dbReference type="RefSeq" id="WP_271317082.1">
    <property type="nucleotide sequence ID" value="NZ_JABXJJ020000013.1"/>
</dbReference>
<dbReference type="EMBL" id="JABXJJ020000013">
    <property type="protein sequence ID" value="MDI5970085.1"/>
    <property type="molecule type" value="Genomic_DNA"/>
</dbReference>
<evidence type="ECO:0000313" key="2">
    <source>
        <dbReference type="EMBL" id="MDI5970085.1"/>
    </source>
</evidence>
<dbReference type="InterPro" id="IPR002789">
    <property type="entry name" value="HerA_central"/>
</dbReference>
<dbReference type="Pfam" id="PF01935">
    <property type="entry name" value="DUF87"/>
    <property type="match status" value="1"/>
</dbReference>
<name>A0AA90H784_9ACTN</name>
<dbReference type="InterPro" id="IPR051162">
    <property type="entry name" value="T4SS_component"/>
</dbReference>
<dbReference type="PANTHER" id="PTHR30121:SF6">
    <property type="entry name" value="SLR6007 PROTEIN"/>
    <property type="match status" value="1"/>
</dbReference>
<protein>
    <submittedName>
        <fullName evidence="2">ATP-binding protein</fullName>
    </submittedName>
</protein>
<dbReference type="InterPro" id="IPR027417">
    <property type="entry name" value="P-loop_NTPase"/>
</dbReference>